<dbReference type="OMA" id="NTSAPWC"/>
<dbReference type="PROSITE" id="PS50082">
    <property type="entry name" value="WD_REPEATS_2"/>
    <property type="match status" value="2"/>
</dbReference>
<feature type="compositionally biased region" description="Basic and acidic residues" evidence="4">
    <location>
        <begin position="15"/>
        <end position="33"/>
    </location>
</feature>
<dbReference type="PROSITE" id="PS50294">
    <property type="entry name" value="WD_REPEATS_REGION"/>
    <property type="match status" value="1"/>
</dbReference>
<dbReference type="PROSITE" id="PS00678">
    <property type="entry name" value="WD_REPEATS_1"/>
    <property type="match status" value="2"/>
</dbReference>
<reference evidence="6 7" key="1">
    <citation type="submission" date="2020-04" db="EMBL/GenBank/DDBJ databases">
        <title>Plant Genome Project.</title>
        <authorList>
            <person name="Zhang R.-G."/>
        </authorList>
    </citation>
    <scope>NUCLEOTIDE SEQUENCE [LARGE SCALE GENOMIC DNA]</scope>
    <source>
        <strain evidence="6">YNK0</strain>
        <tissue evidence="6">Leaf</tissue>
    </source>
</reference>
<evidence type="ECO:0000259" key="5">
    <source>
        <dbReference type="PROSITE" id="PS50011"/>
    </source>
</evidence>
<feature type="domain" description="Protein kinase" evidence="5">
    <location>
        <begin position="223"/>
        <end position="566"/>
    </location>
</feature>
<dbReference type="GO" id="GO:0009640">
    <property type="term" value="P:photomorphogenesis"/>
    <property type="evidence" value="ECO:0007669"/>
    <property type="project" value="InterPro"/>
</dbReference>
<dbReference type="Gene3D" id="2.130.10.10">
    <property type="entry name" value="YVTN repeat-like/Quinoprotein amine dehydrogenase"/>
    <property type="match status" value="1"/>
</dbReference>
<accession>A0A835A3D5</accession>
<dbReference type="SMART" id="SM00220">
    <property type="entry name" value="S_TKc"/>
    <property type="match status" value="1"/>
</dbReference>
<dbReference type="InterPro" id="IPR001680">
    <property type="entry name" value="WD40_rpt"/>
</dbReference>
<dbReference type="Proteomes" id="UP000655225">
    <property type="component" value="Unassembled WGS sequence"/>
</dbReference>
<evidence type="ECO:0000256" key="4">
    <source>
        <dbReference type="SAM" id="MobiDB-lite"/>
    </source>
</evidence>
<dbReference type="PANTHER" id="PTHR44218">
    <property type="entry name" value="PROTEIN SPA1-RELATED 2"/>
    <property type="match status" value="1"/>
</dbReference>
<proteinExistence type="predicted"/>
<gene>
    <name evidence="6" type="ORF">HHK36_001263</name>
</gene>
<dbReference type="InterPro" id="IPR019775">
    <property type="entry name" value="WD40_repeat_CS"/>
</dbReference>
<dbReference type="Gene3D" id="1.10.510.10">
    <property type="entry name" value="Transferase(Phosphotransferase) domain 1"/>
    <property type="match status" value="1"/>
</dbReference>
<keyword evidence="1 3" id="KW-0853">WD repeat</keyword>
<evidence type="ECO:0000313" key="7">
    <source>
        <dbReference type="Proteomes" id="UP000655225"/>
    </source>
</evidence>
<feature type="repeat" description="WD" evidence="3">
    <location>
        <begin position="811"/>
        <end position="853"/>
    </location>
</feature>
<dbReference type="GO" id="GO:0005524">
    <property type="term" value="F:ATP binding"/>
    <property type="evidence" value="ECO:0007669"/>
    <property type="project" value="InterPro"/>
</dbReference>
<protein>
    <recommendedName>
        <fullName evidence="5">Protein kinase domain-containing protein</fullName>
    </recommendedName>
</protein>
<feature type="region of interest" description="Disordered" evidence="4">
    <location>
        <begin position="415"/>
        <end position="461"/>
    </location>
</feature>
<feature type="repeat" description="WD" evidence="3">
    <location>
        <begin position="854"/>
        <end position="895"/>
    </location>
</feature>
<feature type="compositionally biased region" description="Polar residues" evidence="4">
    <location>
        <begin position="432"/>
        <end position="446"/>
    </location>
</feature>
<dbReference type="InterPro" id="IPR000719">
    <property type="entry name" value="Prot_kinase_dom"/>
</dbReference>
<keyword evidence="7" id="KW-1185">Reference proteome</keyword>
<feature type="region of interest" description="Disordered" evidence="4">
    <location>
        <begin position="1"/>
        <end position="33"/>
    </location>
</feature>
<sequence length="895" mass="100436">MEGAGDEVAANDAAEGAHIRRKDSNHSLKPDGRNMLELPAMLIPAGRDWPESAPHVYADTLEGESLNRCVRSVAGSEPPFTSPYSNNEAGDMVEELTLRNYKSPNLTVVGSSNSREGMQIIRQGQWQHLYRLAGGSGSGSSHGDAVPRDKEQVMSSAREDLESISLAEFWAQKPLPCKKPNQDHDEVSKHLINRDNKTVSSNTLSPGGTRTKILSGSGFSQFFVKNTLKGKGVVYRNPEAHYGFGVAVKGQNNEKAACVTRVASDASLNSSAKTQELFQHGNAGAGAGADFFNDEISLREWLKPGCRKINKVESLYVFRQIVELVDFAHAQRVALQDLRPSCFKLLPSNRVKYVGSSAQTELLESVVDQDIPNSEHHFSRKRPLERGMHPYSCLSKQQKLSENMKLVKRYPQLPSISGPNHENINEVNVNITGPQDSGYEQRNNPNAEHKSRNKSGSPSIPTIAQHQLVSVNISLEEEWYTSPEDLNERCTLSSNIYSLGVLLFELLCCYESWEAHAMVMLNLRNRILPPNFLSETPKEAGFCLWLLHPEPSSRPTTREILQSELICGSREFGDEQPASVGGDDAESELLLHFLMSLDERKQKHASKLVEQIGCLEADIKEVKRRHLPRTTLVRSWSQKDFNNAREERLFLKEPFGSEVPSRLSPVSNMNEARLMRNINQLESAYFSMRSQIQLPEMDATARSDKDLLKSRERWSLVQDENEECGLNQKPPDRVGAFFDGLCKYARYSKFEVRGTLRNGDLLNSANVICSLNFDRDEEYFAAAGVSKKIKIFEFCALLNDSVDDIHYPVIEMSSKSKLSCVCWNNYIKNYLASTDYDGVVQLWDVNTGQGFSQYMEHQKRAWSVDFSQVDPRKLASGSDDCSVKLWNINEACSLF</sequence>
<dbReference type="SMART" id="SM00320">
    <property type="entry name" value="WD40"/>
    <property type="match status" value="3"/>
</dbReference>
<comment type="caution">
    <text evidence="6">The sequence shown here is derived from an EMBL/GenBank/DDBJ whole genome shotgun (WGS) entry which is preliminary data.</text>
</comment>
<dbReference type="PANTHER" id="PTHR44218:SF6">
    <property type="entry name" value="PROTEIN SUPPRESSOR OF PHYA-105 1"/>
    <property type="match status" value="1"/>
</dbReference>
<dbReference type="SUPFAM" id="SSF50978">
    <property type="entry name" value="WD40 repeat-like"/>
    <property type="match status" value="1"/>
</dbReference>
<keyword evidence="2" id="KW-0677">Repeat</keyword>
<dbReference type="PROSITE" id="PS50011">
    <property type="entry name" value="PROTEIN_KINASE_DOM"/>
    <property type="match status" value="1"/>
</dbReference>
<dbReference type="SUPFAM" id="SSF56112">
    <property type="entry name" value="Protein kinase-like (PK-like)"/>
    <property type="match status" value="1"/>
</dbReference>
<evidence type="ECO:0000256" key="2">
    <source>
        <dbReference type="ARBA" id="ARBA00022737"/>
    </source>
</evidence>
<dbReference type="GO" id="GO:0004672">
    <property type="term" value="F:protein kinase activity"/>
    <property type="evidence" value="ECO:0007669"/>
    <property type="project" value="InterPro"/>
</dbReference>
<dbReference type="AlphaFoldDB" id="A0A835A3D5"/>
<organism evidence="6 7">
    <name type="scientific">Tetracentron sinense</name>
    <name type="common">Spur-leaf</name>
    <dbReference type="NCBI Taxonomy" id="13715"/>
    <lineage>
        <taxon>Eukaryota</taxon>
        <taxon>Viridiplantae</taxon>
        <taxon>Streptophyta</taxon>
        <taxon>Embryophyta</taxon>
        <taxon>Tracheophyta</taxon>
        <taxon>Spermatophyta</taxon>
        <taxon>Magnoliopsida</taxon>
        <taxon>Trochodendrales</taxon>
        <taxon>Trochodendraceae</taxon>
        <taxon>Tetracentron</taxon>
    </lineage>
</organism>
<dbReference type="Pfam" id="PF00400">
    <property type="entry name" value="WD40"/>
    <property type="match status" value="1"/>
</dbReference>
<dbReference type="EMBL" id="JABCRI010000001">
    <property type="protein sequence ID" value="KAF8413287.1"/>
    <property type="molecule type" value="Genomic_DNA"/>
</dbReference>
<name>A0A835A3D5_TETSI</name>
<evidence type="ECO:0000256" key="1">
    <source>
        <dbReference type="ARBA" id="ARBA00022574"/>
    </source>
</evidence>
<evidence type="ECO:0000256" key="3">
    <source>
        <dbReference type="PROSITE-ProRule" id="PRU00221"/>
    </source>
</evidence>
<dbReference type="InterPro" id="IPR015943">
    <property type="entry name" value="WD40/YVTN_repeat-like_dom_sf"/>
</dbReference>
<dbReference type="InterPro" id="IPR036322">
    <property type="entry name" value="WD40_repeat_dom_sf"/>
</dbReference>
<dbReference type="InterPro" id="IPR044630">
    <property type="entry name" value="SPA1/2/3/4"/>
</dbReference>
<dbReference type="OrthoDB" id="273771at2759"/>
<evidence type="ECO:0000313" key="6">
    <source>
        <dbReference type="EMBL" id="KAF8413287.1"/>
    </source>
</evidence>
<dbReference type="InterPro" id="IPR011009">
    <property type="entry name" value="Kinase-like_dom_sf"/>
</dbReference>